<protein>
    <recommendedName>
        <fullName evidence="1">Anaphase-promoting complex subunit 4</fullName>
    </recommendedName>
</protein>
<dbReference type="GO" id="GO:0051301">
    <property type="term" value="P:cell division"/>
    <property type="evidence" value="ECO:0007669"/>
    <property type="project" value="UniProtKB-KW"/>
</dbReference>
<evidence type="ECO:0000313" key="10">
    <source>
        <dbReference type="Proteomes" id="UP001144157"/>
    </source>
</evidence>
<feature type="domain" description="Anaphase-promoting complex subunit 4 long" evidence="8">
    <location>
        <begin position="295"/>
        <end position="425"/>
    </location>
</feature>
<proteinExistence type="predicted"/>
<evidence type="ECO:0000256" key="3">
    <source>
        <dbReference type="ARBA" id="ARBA00022776"/>
    </source>
</evidence>
<dbReference type="PANTHER" id="PTHR13260">
    <property type="entry name" value="ANAPHASE PROMOTING COMPLEX SUBUNIT 4 APC4"/>
    <property type="match status" value="1"/>
</dbReference>
<keyword evidence="3" id="KW-0498">Mitosis</keyword>
<dbReference type="InterPro" id="IPR024789">
    <property type="entry name" value="APC4"/>
</dbReference>
<sequence>MAEDHDSRPPHEPQLTPVGEKSLPAKCKANILTYCPTMDLIALSSEDDELFVYRLNGQKVLGGNFKGDPYLDEDDGGGEIRGLKWKNTGHLLSVACADNTIRVISAYSGKTVHHYPAYQSDGESSPPVKVTCLGWGVNFTDSKAAKRHLHDAAGQVNVEDLLSPDNHPSKAAALLKADLPRELALLDVESSLPKLSTLPATGSDDDVFSSRASIDAIFHAISESASDAVDVLLVGFDDGTVHLRIFDCFEIGSLQVGGSIGNSGPCQILRHASHPLSSTHALLALAPEATSSPLHLLTLDLRFITRSGRYLSLLAHKTTQLQNLLRYISQVQRQIELEWKNAQELPTRYMRSVNEDLQEKCHCDFVTAAYHLVVTGDCFEPLREFLVDIVGERGHKRWEKAVSSGYENVRRLTHECLLPALERWLRHEIDMQSAEPMSQTLEELMEKTDMVEYPQTLKYIRGALTKSKLRNFIQQLPMMGMPRPPTTSSDKWAPTGQDRSFYDTFRKLLEQSESPEEANSVELPKMNDLTKRLGLQFERVFGQIALTQRRGILHRSPLALHPDCDKDVIDIAMCNEDTEKKDQCVIYIATRSIKKKHLLCFYRVELDSENGVSSTRRISTGALDLQEGEVRQVQFVEDGTAVILWSNNKGTSYLLSLPFQPAATMKTNTVAESLAPCPVDYHDSLQEPTSPDPVTSATVVDLMSPDSSFAGLIKHTFTGAKAKAKPIRVDVNGRRGRRAICVLYGDAMRYEVLDLDAELEDEDEEEDEEDMEELEE</sequence>
<evidence type="ECO:0000259" key="7">
    <source>
        <dbReference type="Pfam" id="PF12894"/>
    </source>
</evidence>
<name>A0A9W6ER92_ASPTU</name>
<dbReference type="Pfam" id="PF12896">
    <property type="entry name" value="ANAPC4"/>
    <property type="match status" value="1"/>
</dbReference>
<dbReference type="InterPro" id="IPR024977">
    <property type="entry name" value="Apc4-like_WD40_dom"/>
</dbReference>
<dbReference type="GO" id="GO:0031145">
    <property type="term" value="P:anaphase-promoting complex-dependent catabolic process"/>
    <property type="evidence" value="ECO:0007669"/>
    <property type="project" value="InterPro"/>
</dbReference>
<dbReference type="GO" id="GO:0070979">
    <property type="term" value="P:protein K11-linked ubiquitination"/>
    <property type="evidence" value="ECO:0007669"/>
    <property type="project" value="TreeGrafter"/>
</dbReference>
<evidence type="ECO:0000256" key="5">
    <source>
        <dbReference type="ARBA" id="ARBA00023306"/>
    </source>
</evidence>
<evidence type="ECO:0000256" key="4">
    <source>
        <dbReference type="ARBA" id="ARBA00022786"/>
    </source>
</evidence>
<accession>A0A9W6ER92</accession>
<evidence type="ECO:0000256" key="6">
    <source>
        <dbReference type="SAM" id="MobiDB-lite"/>
    </source>
</evidence>
<dbReference type="GO" id="GO:0005680">
    <property type="term" value="C:anaphase-promoting complex"/>
    <property type="evidence" value="ECO:0007669"/>
    <property type="project" value="InterPro"/>
</dbReference>
<dbReference type="GO" id="GO:0034399">
    <property type="term" value="C:nuclear periphery"/>
    <property type="evidence" value="ECO:0007669"/>
    <property type="project" value="TreeGrafter"/>
</dbReference>
<feature type="region of interest" description="Disordered" evidence="6">
    <location>
        <begin position="1"/>
        <end position="20"/>
    </location>
</feature>
<dbReference type="Proteomes" id="UP001144157">
    <property type="component" value="Unassembled WGS sequence"/>
</dbReference>
<evidence type="ECO:0000313" key="9">
    <source>
        <dbReference type="EMBL" id="GLA88545.1"/>
    </source>
</evidence>
<dbReference type="AlphaFoldDB" id="A0A9W6ER92"/>
<dbReference type="PANTHER" id="PTHR13260:SF0">
    <property type="entry name" value="ANAPHASE-PROMOTING COMPLEX SUBUNIT 4"/>
    <property type="match status" value="1"/>
</dbReference>
<dbReference type="InterPro" id="IPR036322">
    <property type="entry name" value="WD40_repeat_dom_sf"/>
</dbReference>
<dbReference type="InterPro" id="IPR024790">
    <property type="entry name" value="APC4_long_dom"/>
</dbReference>
<feature type="domain" description="Anaphase-promoting complex subunit 4-like WD40" evidence="7">
    <location>
        <begin position="32"/>
        <end position="138"/>
    </location>
</feature>
<keyword evidence="5" id="KW-0131">Cell cycle</keyword>
<dbReference type="EMBL" id="BRPE01000013">
    <property type="protein sequence ID" value="GLA88545.1"/>
    <property type="molecule type" value="Genomic_DNA"/>
</dbReference>
<organism evidence="9 10">
    <name type="scientific">Aspergillus tubingensis</name>
    <dbReference type="NCBI Taxonomy" id="5068"/>
    <lineage>
        <taxon>Eukaryota</taxon>
        <taxon>Fungi</taxon>
        <taxon>Dikarya</taxon>
        <taxon>Ascomycota</taxon>
        <taxon>Pezizomycotina</taxon>
        <taxon>Eurotiomycetes</taxon>
        <taxon>Eurotiomycetidae</taxon>
        <taxon>Eurotiales</taxon>
        <taxon>Aspergillaceae</taxon>
        <taxon>Aspergillus</taxon>
        <taxon>Aspergillus subgen. Circumdati</taxon>
    </lineage>
</organism>
<evidence type="ECO:0000256" key="2">
    <source>
        <dbReference type="ARBA" id="ARBA00022618"/>
    </source>
</evidence>
<dbReference type="InterPro" id="IPR015943">
    <property type="entry name" value="WD40/YVTN_repeat-like_dom_sf"/>
</dbReference>
<keyword evidence="2" id="KW-0132">Cell division</keyword>
<dbReference type="SUPFAM" id="SSF50978">
    <property type="entry name" value="WD40 repeat-like"/>
    <property type="match status" value="1"/>
</dbReference>
<evidence type="ECO:0000259" key="8">
    <source>
        <dbReference type="Pfam" id="PF12896"/>
    </source>
</evidence>
<feature type="region of interest" description="Disordered" evidence="6">
    <location>
        <begin position="756"/>
        <end position="776"/>
    </location>
</feature>
<keyword evidence="4" id="KW-0833">Ubl conjugation pathway</keyword>
<evidence type="ECO:0000256" key="1">
    <source>
        <dbReference type="ARBA" id="ARBA00016067"/>
    </source>
</evidence>
<dbReference type="Pfam" id="PF12894">
    <property type="entry name" value="ANAPC4_WD40"/>
    <property type="match status" value="1"/>
</dbReference>
<dbReference type="Gene3D" id="2.130.10.10">
    <property type="entry name" value="YVTN repeat-like/Quinoprotein amine dehydrogenase"/>
    <property type="match status" value="1"/>
</dbReference>
<comment type="caution">
    <text evidence="9">The sequence shown here is derived from an EMBL/GenBank/DDBJ whole genome shotgun (WGS) entry which is preliminary data.</text>
</comment>
<reference evidence="9" key="1">
    <citation type="submission" date="2022-07" db="EMBL/GenBank/DDBJ databases">
        <title>Taxonomy of Aspergillus series Nigri: significant species reduction supported by multi-species coalescent approaches.</title>
        <authorList>
            <person name="Bian C."/>
            <person name="Kusuya Y."/>
            <person name="Sklenar F."/>
            <person name="D'hooge E."/>
            <person name="Yaguchi T."/>
            <person name="Takahashi H."/>
            <person name="Hubka V."/>
        </authorList>
    </citation>
    <scope>NUCLEOTIDE SEQUENCE</scope>
    <source>
        <strain evidence="9">IFM 56815</strain>
    </source>
</reference>
<gene>
    <name evidence="9" type="ORF">AtubIFM56815_003001</name>
</gene>
<feature type="compositionally biased region" description="Basic and acidic residues" evidence="6">
    <location>
        <begin position="1"/>
        <end position="11"/>
    </location>
</feature>